<feature type="signal peptide" evidence="1">
    <location>
        <begin position="1"/>
        <end position="16"/>
    </location>
</feature>
<gene>
    <name evidence="2" type="ORF">TWF481_004920</name>
</gene>
<keyword evidence="1" id="KW-0732">Signal</keyword>
<dbReference type="Proteomes" id="UP001370758">
    <property type="component" value="Unassembled WGS sequence"/>
</dbReference>
<organism evidence="2 3">
    <name type="scientific">Arthrobotrys musiformis</name>
    <dbReference type="NCBI Taxonomy" id="47236"/>
    <lineage>
        <taxon>Eukaryota</taxon>
        <taxon>Fungi</taxon>
        <taxon>Dikarya</taxon>
        <taxon>Ascomycota</taxon>
        <taxon>Pezizomycotina</taxon>
        <taxon>Orbiliomycetes</taxon>
        <taxon>Orbiliales</taxon>
        <taxon>Orbiliaceae</taxon>
        <taxon>Arthrobotrys</taxon>
    </lineage>
</organism>
<protein>
    <submittedName>
        <fullName evidence="2">Uncharacterized protein</fullName>
    </submittedName>
</protein>
<name>A0AAV9WMZ7_9PEZI</name>
<reference evidence="2 3" key="1">
    <citation type="submission" date="2023-08" db="EMBL/GenBank/DDBJ databases">
        <authorList>
            <person name="Palmer J.M."/>
        </authorList>
    </citation>
    <scope>NUCLEOTIDE SEQUENCE [LARGE SCALE GENOMIC DNA]</scope>
    <source>
        <strain evidence="2 3">TWF481</strain>
    </source>
</reference>
<keyword evidence="3" id="KW-1185">Reference proteome</keyword>
<evidence type="ECO:0000313" key="2">
    <source>
        <dbReference type="EMBL" id="KAK6510204.1"/>
    </source>
</evidence>
<dbReference type="EMBL" id="JAVHJL010000002">
    <property type="protein sequence ID" value="KAK6510204.1"/>
    <property type="molecule type" value="Genomic_DNA"/>
</dbReference>
<feature type="chain" id="PRO_5043687496" evidence="1">
    <location>
        <begin position="17"/>
        <end position="174"/>
    </location>
</feature>
<accession>A0AAV9WMZ7</accession>
<evidence type="ECO:0000256" key="1">
    <source>
        <dbReference type="SAM" id="SignalP"/>
    </source>
</evidence>
<comment type="caution">
    <text evidence="2">The sequence shown here is derived from an EMBL/GenBank/DDBJ whole genome shotgun (WGS) entry which is preliminary data.</text>
</comment>
<sequence length="174" mass="18616">MKGMIIVAALGALAAALPAQRECNPTINPPNLCEPGWNCKMDLSHGLGAGGVCVPDSDPIELKCNGSVFPPRLCPEGYDCRIRGPPMPGKSGFCTPEEQRTCNGSVWPPILCPEGYDCRFPDPHNIMPGQSGKCFRKVPVCNLSVFPVIQCPNGFRCEVAPGAPPRSSGICRRH</sequence>
<dbReference type="AlphaFoldDB" id="A0AAV9WMZ7"/>
<proteinExistence type="predicted"/>
<evidence type="ECO:0000313" key="3">
    <source>
        <dbReference type="Proteomes" id="UP001370758"/>
    </source>
</evidence>